<keyword evidence="4" id="KW-1185">Reference proteome</keyword>
<keyword evidence="1" id="KW-0472">Membrane</keyword>
<sequence length="277" mass="30622">MLRKISLFLFILLSAIGVSYELDSIGLTNLNNSDYLVLFLTLLLLCLYIVPGGLLLNKYSNNFKISNYIIIIAIFGGAFIPGWLSAFGNEFGQNLIKALFEHTPTIASWMDSLTAPLVEETTKFLCVLAVIYLLKIKSLPEVFGVGVSVGLGFQIMEDVSYVVNAASESIQEVVPQVIIRISGSISSHWSYTGILSLGVICLLTKNKSISKRDSYLWFIAPVVLHFLWNSPLNEYEFNGISIVSAILTTLTILLVIQIVDQLKGLNNDKLLAIDHLN</sequence>
<organism evidence="3 5">
    <name type="scientific">Enterococcus silesiacus</name>
    <dbReference type="NCBI Taxonomy" id="332949"/>
    <lineage>
        <taxon>Bacteria</taxon>
        <taxon>Bacillati</taxon>
        <taxon>Bacillota</taxon>
        <taxon>Bacilli</taxon>
        <taxon>Lactobacillales</taxon>
        <taxon>Enterococcaceae</taxon>
        <taxon>Enterococcus</taxon>
    </lineage>
</organism>
<proteinExistence type="predicted"/>
<feature type="transmembrane region" description="Helical" evidence="1">
    <location>
        <begin position="35"/>
        <end position="56"/>
    </location>
</feature>
<protein>
    <recommendedName>
        <fullName evidence="6">PrsW family intramembrane metalloprotease</fullName>
    </recommendedName>
</protein>
<evidence type="ECO:0008006" key="6">
    <source>
        <dbReference type="Google" id="ProtNLM"/>
    </source>
</evidence>
<feature type="transmembrane region" description="Helical" evidence="1">
    <location>
        <begin position="215"/>
        <end position="231"/>
    </location>
</feature>
<evidence type="ECO:0000256" key="1">
    <source>
        <dbReference type="SAM" id="Phobius"/>
    </source>
</evidence>
<keyword evidence="1" id="KW-0812">Transmembrane</keyword>
<evidence type="ECO:0000313" key="2">
    <source>
        <dbReference type="EMBL" id="ALS01538.1"/>
    </source>
</evidence>
<dbReference type="OrthoDB" id="9785431at2"/>
<feature type="transmembrane region" description="Helical" evidence="1">
    <location>
        <begin position="185"/>
        <end position="203"/>
    </location>
</feature>
<reference evidence="3 5" key="1">
    <citation type="submission" date="2014-12" db="EMBL/GenBank/DDBJ databases">
        <title>Draft genome sequences of 29 type strains of Enterococci.</title>
        <authorList>
            <person name="Zhong Z."/>
            <person name="Sun Z."/>
            <person name="Liu W."/>
            <person name="Zhang W."/>
            <person name="Zhang H."/>
        </authorList>
    </citation>
    <scope>NUCLEOTIDE SEQUENCE [LARGE SCALE GENOMIC DNA]</scope>
    <source>
        <strain evidence="3 5">DSM 22801</strain>
    </source>
</reference>
<dbReference type="PANTHER" id="PTHR36844:SF1">
    <property type="entry name" value="PROTEASE PRSW"/>
    <property type="match status" value="1"/>
</dbReference>
<dbReference type="EMBL" id="CP013614">
    <property type="protein sequence ID" value="ALS01538.1"/>
    <property type="molecule type" value="Genomic_DNA"/>
</dbReference>
<evidence type="ECO:0000313" key="3">
    <source>
        <dbReference type="EMBL" id="OJG91969.1"/>
    </source>
</evidence>
<dbReference type="PANTHER" id="PTHR36844">
    <property type="entry name" value="PROTEASE PRSW"/>
    <property type="match status" value="1"/>
</dbReference>
<dbReference type="InterPro" id="IPR026898">
    <property type="entry name" value="PrsW"/>
</dbReference>
<dbReference type="Pfam" id="PF13367">
    <property type="entry name" value="PrsW-protease"/>
    <property type="match status" value="1"/>
</dbReference>
<evidence type="ECO:0000313" key="4">
    <source>
        <dbReference type="Proteomes" id="UP000065511"/>
    </source>
</evidence>
<gene>
    <name evidence="2" type="ORF">ATZ33_09200</name>
    <name evidence="3" type="ORF">RV15_GL003614</name>
</gene>
<dbReference type="RefSeq" id="WP_083429133.1">
    <property type="nucleotide sequence ID" value="NZ_JXLC01000009.1"/>
</dbReference>
<dbReference type="GO" id="GO:0008233">
    <property type="term" value="F:peptidase activity"/>
    <property type="evidence" value="ECO:0007669"/>
    <property type="project" value="InterPro"/>
</dbReference>
<keyword evidence="1" id="KW-1133">Transmembrane helix</keyword>
<feature type="transmembrane region" description="Helical" evidence="1">
    <location>
        <begin position="237"/>
        <end position="259"/>
    </location>
</feature>
<dbReference type="Proteomes" id="UP000065511">
    <property type="component" value="Chromosome"/>
</dbReference>
<dbReference type="Proteomes" id="UP000183039">
    <property type="component" value="Unassembled WGS sequence"/>
</dbReference>
<dbReference type="AlphaFoldDB" id="A0A0S3KBE1"/>
<feature type="transmembrane region" description="Helical" evidence="1">
    <location>
        <begin position="68"/>
        <end position="87"/>
    </location>
</feature>
<evidence type="ECO:0000313" key="5">
    <source>
        <dbReference type="Proteomes" id="UP000183039"/>
    </source>
</evidence>
<dbReference type="KEGG" id="ess:ATZ33_09200"/>
<accession>A0A0S3KBE1</accession>
<dbReference type="EMBL" id="JXLC01000009">
    <property type="protein sequence ID" value="OJG91969.1"/>
    <property type="molecule type" value="Genomic_DNA"/>
</dbReference>
<name>A0A0S3KBE1_9ENTE</name>
<reference evidence="2 4" key="2">
    <citation type="submission" date="2015-12" db="EMBL/GenBank/DDBJ databases">
        <authorList>
            <person name="Lauer A."/>
            <person name="Humrighouse B."/>
            <person name="Loparev V."/>
            <person name="Shewmaker P.L."/>
            <person name="Whitney A.M."/>
            <person name="McLaughlin R.W."/>
        </authorList>
    </citation>
    <scope>NUCLEOTIDE SEQUENCE [LARGE SCALE GENOMIC DNA]</scope>
    <source>
        <strain evidence="2 4">LMG 23085</strain>
    </source>
</reference>